<protein>
    <submittedName>
        <fullName evidence="2">Uncharacterized protein</fullName>
    </submittedName>
</protein>
<proteinExistence type="predicted"/>
<feature type="region of interest" description="Disordered" evidence="1">
    <location>
        <begin position="58"/>
        <end position="88"/>
    </location>
</feature>
<evidence type="ECO:0000256" key="1">
    <source>
        <dbReference type="SAM" id="MobiDB-lite"/>
    </source>
</evidence>
<name>A0A8T0IAT6_CERPU</name>
<keyword evidence="3" id="KW-1185">Reference proteome</keyword>
<feature type="compositionally biased region" description="Basic and acidic residues" evidence="1">
    <location>
        <begin position="78"/>
        <end position="88"/>
    </location>
</feature>
<gene>
    <name evidence="2" type="ORF">KC19_4G134000</name>
</gene>
<dbReference type="EMBL" id="CM026424">
    <property type="protein sequence ID" value="KAG0579911.1"/>
    <property type="molecule type" value="Genomic_DNA"/>
</dbReference>
<feature type="compositionally biased region" description="Basic residues" evidence="1">
    <location>
        <begin position="66"/>
        <end position="77"/>
    </location>
</feature>
<evidence type="ECO:0000313" key="2">
    <source>
        <dbReference type="EMBL" id="KAG0579911.1"/>
    </source>
</evidence>
<reference evidence="2" key="1">
    <citation type="submission" date="2020-06" db="EMBL/GenBank/DDBJ databases">
        <title>WGS assembly of Ceratodon purpureus strain R40.</title>
        <authorList>
            <person name="Carey S.B."/>
            <person name="Jenkins J."/>
            <person name="Shu S."/>
            <person name="Lovell J.T."/>
            <person name="Sreedasyam A."/>
            <person name="Maumus F."/>
            <person name="Tiley G.P."/>
            <person name="Fernandez-Pozo N."/>
            <person name="Barry K."/>
            <person name="Chen C."/>
            <person name="Wang M."/>
            <person name="Lipzen A."/>
            <person name="Daum C."/>
            <person name="Saski C.A."/>
            <person name="Payton A.C."/>
            <person name="Mcbreen J.C."/>
            <person name="Conrad R.E."/>
            <person name="Kollar L.M."/>
            <person name="Olsson S."/>
            <person name="Huttunen S."/>
            <person name="Landis J.B."/>
            <person name="Wickett N.J."/>
            <person name="Johnson M.G."/>
            <person name="Rensing S.A."/>
            <person name="Grimwood J."/>
            <person name="Schmutz J."/>
            <person name="Mcdaniel S.F."/>
        </authorList>
    </citation>
    <scope>NUCLEOTIDE SEQUENCE</scope>
    <source>
        <strain evidence="2">R40</strain>
    </source>
</reference>
<dbReference type="Proteomes" id="UP000822688">
    <property type="component" value="Chromosome 4"/>
</dbReference>
<accession>A0A8T0IAT6</accession>
<evidence type="ECO:0000313" key="3">
    <source>
        <dbReference type="Proteomes" id="UP000822688"/>
    </source>
</evidence>
<dbReference type="AlphaFoldDB" id="A0A8T0IAT6"/>
<organism evidence="2 3">
    <name type="scientific">Ceratodon purpureus</name>
    <name type="common">Fire moss</name>
    <name type="synonym">Dicranum purpureum</name>
    <dbReference type="NCBI Taxonomy" id="3225"/>
    <lineage>
        <taxon>Eukaryota</taxon>
        <taxon>Viridiplantae</taxon>
        <taxon>Streptophyta</taxon>
        <taxon>Embryophyta</taxon>
        <taxon>Bryophyta</taxon>
        <taxon>Bryophytina</taxon>
        <taxon>Bryopsida</taxon>
        <taxon>Dicranidae</taxon>
        <taxon>Pseudoditrichales</taxon>
        <taxon>Ditrichaceae</taxon>
        <taxon>Ceratodon</taxon>
    </lineage>
</organism>
<comment type="caution">
    <text evidence="2">The sequence shown here is derived from an EMBL/GenBank/DDBJ whole genome shotgun (WGS) entry which is preliminary data.</text>
</comment>
<sequence>MASPDATVSAPPHQAQTSALVYHESSNRLHLTAHFRLSPPHALSLACELLYPPSDQLRPYPPLYNHSRHNPTRKPRPLHPEDDDKRFTRHDSYSSVCYSTSLNLPAQHTPPCQQLFLDESLSVCVHL</sequence>